<dbReference type="AlphaFoldDB" id="A0A415D305"/>
<accession>A0A415D305</accession>
<keyword evidence="2" id="KW-0540">Nuclease</keyword>
<evidence type="ECO:0000259" key="1">
    <source>
        <dbReference type="Pfam" id="PF14511"/>
    </source>
</evidence>
<gene>
    <name evidence="2" type="ORF">DW116_09220</name>
</gene>
<dbReference type="CDD" id="cd22346">
    <property type="entry name" value="PDDEXK_nuclease"/>
    <property type="match status" value="1"/>
</dbReference>
<keyword evidence="2" id="KW-0378">Hydrolase</keyword>
<evidence type="ECO:0000313" key="3">
    <source>
        <dbReference type="Proteomes" id="UP000285832"/>
    </source>
</evidence>
<dbReference type="InterPro" id="IPR012297">
    <property type="entry name" value="EcoO109IR_cat_dom_sf"/>
</dbReference>
<protein>
    <submittedName>
        <fullName evidence="2">Restriction endonuclease</fullName>
    </submittedName>
</protein>
<dbReference type="Gene3D" id="3.40.1560.10">
    <property type="entry name" value="type ii restriction endonuclease, domain 2"/>
    <property type="match status" value="1"/>
</dbReference>
<dbReference type="Proteomes" id="UP000285832">
    <property type="component" value="Unassembled WGS sequence"/>
</dbReference>
<sequence>MTEAERQAILSSAKTFFRTRIAENHKANTEKLTSLSKFNINPFTHKYLAQFAFGDSSPESMAKALIYPRVLGTSISTTFGTQLQYFCNEVLSSYASTTSGIDIEFIDAIDGRRKYCQVKAGPTTINHDDVDTIKRHFTAIRNLARTNHLDLNITDCIVGVFYGTESSLSQSYKRIDEEYPVYVGKEFWHRLTGDSDFYYDLIDAFAEVADEMDSSAMIDQIIQRLAHEIDENNA</sequence>
<name>A0A415D305_9FIRM</name>
<dbReference type="InterPro" id="IPR032793">
    <property type="entry name" value="RE_EcoO109IR"/>
</dbReference>
<organism evidence="2 3">
    <name type="scientific">[Ruminococcus] lactaris</name>
    <dbReference type="NCBI Taxonomy" id="46228"/>
    <lineage>
        <taxon>Bacteria</taxon>
        <taxon>Bacillati</taxon>
        <taxon>Bacillota</taxon>
        <taxon>Clostridia</taxon>
        <taxon>Lachnospirales</taxon>
        <taxon>Lachnospiraceae</taxon>
        <taxon>Mediterraneibacter</taxon>
    </lineage>
</organism>
<dbReference type="InterPro" id="IPR011335">
    <property type="entry name" value="Restrct_endonuc-II-like"/>
</dbReference>
<keyword evidence="2" id="KW-0255">Endonuclease</keyword>
<comment type="caution">
    <text evidence="2">The sequence shown here is derived from an EMBL/GenBank/DDBJ whole genome shotgun (WGS) entry which is preliminary data.</text>
</comment>
<dbReference type="Pfam" id="PF14511">
    <property type="entry name" value="RE_EcoO109I"/>
    <property type="match status" value="1"/>
</dbReference>
<evidence type="ECO:0000313" key="2">
    <source>
        <dbReference type="EMBL" id="RHJ60466.1"/>
    </source>
</evidence>
<feature type="domain" description="Type II restriction endonuclease EcoO109IR" evidence="1">
    <location>
        <begin position="14"/>
        <end position="212"/>
    </location>
</feature>
<proteinExistence type="predicted"/>
<dbReference type="RefSeq" id="WP_118279187.1">
    <property type="nucleotide sequence ID" value="NZ_QRMI01000022.1"/>
</dbReference>
<dbReference type="GO" id="GO:0004519">
    <property type="term" value="F:endonuclease activity"/>
    <property type="evidence" value="ECO:0007669"/>
    <property type="project" value="UniProtKB-KW"/>
</dbReference>
<dbReference type="EMBL" id="QRMI01000022">
    <property type="protein sequence ID" value="RHJ60466.1"/>
    <property type="molecule type" value="Genomic_DNA"/>
</dbReference>
<dbReference type="SUPFAM" id="SSF52980">
    <property type="entry name" value="Restriction endonuclease-like"/>
    <property type="match status" value="1"/>
</dbReference>
<reference evidence="2 3" key="1">
    <citation type="submission" date="2018-08" db="EMBL/GenBank/DDBJ databases">
        <title>A genome reference for cultivated species of the human gut microbiota.</title>
        <authorList>
            <person name="Zou Y."/>
            <person name="Xue W."/>
            <person name="Luo G."/>
        </authorList>
    </citation>
    <scope>NUCLEOTIDE SEQUENCE [LARGE SCALE GENOMIC DNA]</scope>
    <source>
        <strain evidence="2 3">AM09-9</strain>
    </source>
</reference>